<reference evidence="2" key="2">
    <citation type="submission" date="2022-12" db="EMBL/GenBank/DDBJ databases">
        <authorList>
            <person name="Sun Q."/>
            <person name="Kim S."/>
        </authorList>
    </citation>
    <scope>NUCLEOTIDE SEQUENCE</scope>
    <source>
        <strain evidence="2">KCTC 12343</strain>
    </source>
</reference>
<dbReference type="EMBL" id="BMWV01000006">
    <property type="protein sequence ID" value="GGY46471.1"/>
    <property type="molecule type" value="Genomic_DNA"/>
</dbReference>
<evidence type="ECO:0000259" key="1">
    <source>
        <dbReference type="SMART" id="SM00860"/>
    </source>
</evidence>
<dbReference type="InterPro" id="IPR018958">
    <property type="entry name" value="Knr4/Smi1-like_dom"/>
</dbReference>
<proteinExistence type="predicted"/>
<dbReference type="InterPro" id="IPR051873">
    <property type="entry name" value="KNR4/SMI1_regulator"/>
</dbReference>
<dbReference type="PANTHER" id="PTHR47432:SF1">
    <property type="entry name" value="CELL WALL ASSEMBLY REGULATOR SMI1"/>
    <property type="match status" value="1"/>
</dbReference>
<name>A0AA87XU23_9BURK</name>
<gene>
    <name evidence="2" type="ORF">GCM10007387_30760</name>
</gene>
<feature type="domain" description="Knr4/Smi1-like" evidence="1">
    <location>
        <begin position="44"/>
        <end position="184"/>
    </location>
</feature>
<dbReference type="Gene3D" id="3.40.1580.10">
    <property type="entry name" value="SMI1/KNR4-like"/>
    <property type="match status" value="1"/>
</dbReference>
<dbReference type="SMART" id="SM00860">
    <property type="entry name" value="SMI1_KNR4"/>
    <property type="match status" value="1"/>
</dbReference>
<dbReference type="InterPro" id="IPR037883">
    <property type="entry name" value="Knr4/Smi1-like_sf"/>
</dbReference>
<dbReference type="Proteomes" id="UP000628442">
    <property type="component" value="Unassembled WGS sequence"/>
</dbReference>
<dbReference type="PANTHER" id="PTHR47432">
    <property type="entry name" value="CELL WALL ASSEMBLY REGULATOR SMI1"/>
    <property type="match status" value="1"/>
</dbReference>
<sequence length="205" mass="22484">MIDSFSRKSGNSSQYSSSLNENWAALEAWLGKNWPEGLQDLNPPASAEEIEALEAALGVRLPGDFVDFLKVHNGQKGNAGGLFDNSEFLSTGAILEQWTVWKDLLDSGEFQGIESDPASGIRSDWWHARWIPFTHNGGGDHYCLDLAPAPGGIDGQVITMWHDMGTREVEAAGIRPWFARYVDAVLAGKYAYSDDFGGLVDIDFT</sequence>
<dbReference type="SUPFAM" id="SSF160631">
    <property type="entry name" value="SMI1/KNR4-like"/>
    <property type="match status" value="1"/>
</dbReference>
<organism evidence="2 3">
    <name type="scientific">Pseudoduganella albidiflava</name>
    <dbReference type="NCBI Taxonomy" id="321983"/>
    <lineage>
        <taxon>Bacteria</taxon>
        <taxon>Pseudomonadati</taxon>
        <taxon>Pseudomonadota</taxon>
        <taxon>Betaproteobacteria</taxon>
        <taxon>Burkholderiales</taxon>
        <taxon>Oxalobacteraceae</taxon>
        <taxon>Telluria group</taxon>
        <taxon>Pseudoduganella</taxon>
    </lineage>
</organism>
<protein>
    <submittedName>
        <fullName evidence="2">Cell wall assembly protein</fullName>
    </submittedName>
</protein>
<evidence type="ECO:0000313" key="2">
    <source>
        <dbReference type="EMBL" id="GGY46471.1"/>
    </source>
</evidence>
<dbReference type="Pfam" id="PF09346">
    <property type="entry name" value="SMI1_KNR4"/>
    <property type="match status" value="1"/>
</dbReference>
<dbReference type="AlphaFoldDB" id="A0AA87XU23"/>
<reference evidence="2" key="1">
    <citation type="journal article" date="2014" name="Int. J. Syst. Evol. Microbiol.">
        <title>Complete genome sequence of Corynebacterium casei LMG S-19264T (=DSM 44701T), isolated from a smear-ripened cheese.</title>
        <authorList>
            <consortium name="US DOE Joint Genome Institute (JGI-PGF)"/>
            <person name="Walter F."/>
            <person name="Albersmeier A."/>
            <person name="Kalinowski J."/>
            <person name="Ruckert C."/>
        </authorList>
    </citation>
    <scope>NUCLEOTIDE SEQUENCE</scope>
    <source>
        <strain evidence="2">KCTC 12343</strain>
    </source>
</reference>
<evidence type="ECO:0000313" key="3">
    <source>
        <dbReference type="Proteomes" id="UP000628442"/>
    </source>
</evidence>
<accession>A0AA87XU23</accession>
<comment type="caution">
    <text evidence="2">The sequence shown here is derived from an EMBL/GenBank/DDBJ whole genome shotgun (WGS) entry which is preliminary data.</text>
</comment>